<dbReference type="SFLD" id="SFLDG01387">
    <property type="entry name" value="BtrN-like_SPASM_domain_contain"/>
    <property type="match status" value="1"/>
</dbReference>
<protein>
    <submittedName>
        <fullName evidence="8">Putative oxidoreductase</fullName>
    </submittedName>
</protein>
<evidence type="ECO:0000256" key="5">
    <source>
        <dbReference type="ARBA" id="ARBA00023004"/>
    </source>
</evidence>
<evidence type="ECO:0000313" key="8">
    <source>
        <dbReference type="EMBL" id="BAM02099.1"/>
    </source>
</evidence>
<dbReference type="InterPro" id="IPR023885">
    <property type="entry name" value="4Fe4S-binding_SPASM_dom"/>
</dbReference>
<dbReference type="InterPro" id="IPR037914">
    <property type="entry name" value="SpoVT-AbrB_sf"/>
</dbReference>
<dbReference type="EMBL" id="AP012337">
    <property type="protein sequence ID" value="BAM02099.1"/>
    <property type="molecule type" value="Genomic_DNA"/>
</dbReference>
<dbReference type="SFLD" id="SFLDF00570">
    <property type="entry name" value="tungsten_cofactor_oxidoreducas"/>
    <property type="match status" value="1"/>
</dbReference>
<evidence type="ECO:0000259" key="7">
    <source>
        <dbReference type="PROSITE" id="PS51918"/>
    </source>
</evidence>
<dbReference type="eggNOG" id="COG0535">
    <property type="taxonomic scope" value="Bacteria"/>
</dbReference>
<keyword evidence="9" id="KW-1185">Reference proteome</keyword>
<dbReference type="Gene3D" id="3.20.20.70">
    <property type="entry name" value="Aldolase class I"/>
    <property type="match status" value="1"/>
</dbReference>
<dbReference type="CDD" id="cd01335">
    <property type="entry name" value="Radical_SAM"/>
    <property type="match status" value="1"/>
</dbReference>
<keyword evidence="3" id="KW-0949">S-adenosyl-L-methionine</keyword>
<evidence type="ECO:0000256" key="4">
    <source>
        <dbReference type="ARBA" id="ARBA00022723"/>
    </source>
</evidence>
<dbReference type="InterPro" id="IPR050377">
    <property type="entry name" value="Radical_SAM_PqqE_MftC-like"/>
</dbReference>
<dbReference type="PANTHER" id="PTHR11228:SF34">
    <property type="entry name" value="TUNGSTEN-CONTAINING ALDEHYDE FERREDOXIN OXIDOREDUCTASE COFACTOR MODIFYING PROTEIN"/>
    <property type="match status" value="1"/>
</dbReference>
<dbReference type="KEGG" id="cap:CLDAP_40590"/>
<dbReference type="SFLD" id="SFLDG01067">
    <property type="entry name" value="SPASM/twitch_domain_containing"/>
    <property type="match status" value="1"/>
</dbReference>
<dbReference type="CDD" id="cd21121">
    <property type="entry name" value="SPASM_Cmo-like"/>
    <property type="match status" value="1"/>
</dbReference>
<dbReference type="GO" id="GO:0003824">
    <property type="term" value="F:catalytic activity"/>
    <property type="evidence" value="ECO:0007669"/>
    <property type="project" value="InterPro"/>
</dbReference>
<keyword evidence="4" id="KW-0479">Metal-binding</keyword>
<comment type="cofactor">
    <cofactor evidence="1">
        <name>[4Fe-4S] cluster</name>
        <dbReference type="ChEBI" id="CHEBI:49883"/>
    </cofactor>
</comment>
<dbReference type="PANTHER" id="PTHR11228">
    <property type="entry name" value="RADICAL SAM DOMAIN PROTEIN"/>
    <property type="match status" value="1"/>
</dbReference>
<dbReference type="InterPro" id="IPR027604">
    <property type="entry name" value="W_rSAM_matur"/>
</dbReference>
<keyword evidence="5" id="KW-0408">Iron</keyword>
<dbReference type="OrthoDB" id="9810775at2"/>
<dbReference type="HOGENOM" id="CLU_009273_1_1_0"/>
<dbReference type="STRING" id="926550.CLDAP_40590"/>
<evidence type="ECO:0000256" key="3">
    <source>
        <dbReference type="ARBA" id="ARBA00022691"/>
    </source>
</evidence>
<gene>
    <name evidence="8" type="ordered locus">CLDAP_40590</name>
</gene>
<feature type="domain" description="Radical SAM core" evidence="7">
    <location>
        <begin position="80"/>
        <end position="300"/>
    </location>
</feature>
<dbReference type="InterPro" id="IPR013785">
    <property type="entry name" value="Aldolase_TIM"/>
</dbReference>
<dbReference type="RefSeq" id="WP_014435319.1">
    <property type="nucleotide sequence ID" value="NC_017079.1"/>
</dbReference>
<dbReference type="GO" id="GO:0046872">
    <property type="term" value="F:metal ion binding"/>
    <property type="evidence" value="ECO:0007669"/>
    <property type="project" value="UniProtKB-KW"/>
</dbReference>
<proteinExistence type="predicted"/>
<dbReference type="InterPro" id="IPR007197">
    <property type="entry name" value="rSAM"/>
</dbReference>
<organism evidence="8 9">
    <name type="scientific">Caldilinea aerophila (strain DSM 14535 / JCM 11387 / NBRC 104270 / STL-6-O1)</name>
    <dbReference type="NCBI Taxonomy" id="926550"/>
    <lineage>
        <taxon>Bacteria</taxon>
        <taxon>Bacillati</taxon>
        <taxon>Chloroflexota</taxon>
        <taxon>Caldilineae</taxon>
        <taxon>Caldilineales</taxon>
        <taxon>Caldilineaceae</taxon>
        <taxon>Caldilinea</taxon>
    </lineage>
</organism>
<keyword evidence="6" id="KW-0411">Iron-sulfur</keyword>
<sequence length="447" mass="49479">MAVFPISLIEESLAASATANGTAPLPVSTFTSASAVEWGYVDEEGRLVLSPEIRRSLGLQPGARMRVEQDGDTLRLHRPLSHLAKVYIEPTNGCNLDCVTCFRNAWQAHIGRMREETFAAVLEGIKQLDPPPTVYFGGIGEPLFHPRTVEWVAEARRLGARVELITNGTLLTEKRSRQLIEAGLDLLWVSIDGATPESYADVRLGAELPNVLANLQRFRTLRKGHKSTKPEIGIAFVAMKRNIADLPKVLKMARQLGALHFSVSNVLPVTENLKEEILYKESMRSITYLNSTHMPQLSLPKMDFDETTREALFEAFQSGFSVRYAGAPWGGSNDVCDYIESGSLTVGWNGDVAPCWPLLHTHSSFLHNKPHISHRHIIGNVHERSLLDIWNDPAYVAYRARVQGFAFPPCTFCGGCDLSVENLEDCFGNEAPVCGACLWAQGLIRCP</sequence>
<dbReference type="eggNOG" id="COG2002">
    <property type="taxonomic scope" value="Bacteria"/>
</dbReference>
<dbReference type="GO" id="GO:0051536">
    <property type="term" value="F:iron-sulfur cluster binding"/>
    <property type="evidence" value="ECO:0007669"/>
    <property type="project" value="UniProtKB-KW"/>
</dbReference>
<evidence type="ECO:0000256" key="2">
    <source>
        <dbReference type="ARBA" id="ARBA00022485"/>
    </source>
</evidence>
<keyword evidence="2" id="KW-0004">4Fe-4S</keyword>
<dbReference type="InterPro" id="IPR058240">
    <property type="entry name" value="rSAM_sf"/>
</dbReference>
<dbReference type="AlphaFoldDB" id="I0IA11"/>
<reference evidence="8 9" key="1">
    <citation type="submission" date="2012-02" db="EMBL/GenBank/DDBJ databases">
        <title>Complete genome sequence of Caldilinea aerophila DSM 14535 (= NBRC 102666).</title>
        <authorList>
            <person name="Oguchi A."/>
            <person name="Hosoyama A."/>
            <person name="Sekine M."/>
            <person name="Fukai R."/>
            <person name="Kato Y."/>
            <person name="Nakamura S."/>
            <person name="Hanada S."/>
            <person name="Yamazaki S."/>
            <person name="Fujita N."/>
        </authorList>
    </citation>
    <scope>NUCLEOTIDE SEQUENCE [LARGE SCALE GENOMIC DNA]</scope>
    <source>
        <strain evidence="9">DSM 14535 / JCM 11387 / NBRC 104270 / STL-6-O1</strain>
    </source>
</reference>
<dbReference type="SFLD" id="SFLDS00029">
    <property type="entry name" value="Radical_SAM"/>
    <property type="match status" value="1"/>
</dbReference>
<evidence type="ECO:0000313" key="9">
    <source>
        <dbReference type="Proteomes" id="UP000007880"/>
    </source>
</evidence>
<dbReference type="InterPro" id="IPR034391">
    <property type="entry name" value="AdoMet-like_SPASM_containing"/>
</dbReference>
<evidence type="ECO:0000256" key="1">
    <source>
        <dbReference type="ARBA" id="ARBA00001966"/>
    </source>
</evidence>
<name>I0IA11_CALAS</name>
<dbReference type="Pfam" id="PF13186">
    <property type="entry name" value="SPASM"/>
    <property type="match status" value="1"/>
</dbReference>
<dbReference type="Pfam" id="PF04055">
    <property type="entry name" value="Radical_SAM"/>
    <property type="match status" value="1"/>
</dbReference>
<accession>I0IA11</accession>
<dbReference type="SUPFAM" id="SSF89447">
    <property type="entry name" value="AbrB/MazE/MraZ-like"/>
    <property type="match status" value="1"/>
</dbReference>
<evidence type="ECO:0000256" key="6">
    <source>
        <dbReference type="ARBA" id="ARBA00023014"/>
    </source>
</evidence>
<dbReference type="PROSITE" id="PS51918">
    <property type="entry name" value="RADICAL_SAM"/>
    <property type="match status" value="1"/>
</dbReference>
<dbReference type="Proteomes" id="UP000007880">
    <property type="component" value="Chromosome"/>
</dbReference>
<dbReference type="SUPFAM" id="SSF102114">
    <property type="entry name" value="Radical SAM enzymes"/>
    <property type="match status" value="1"/>
</dbReference>